<dbReference type="GO" id="GO:0034727">
    <property type="term" value="P:piecemeal microautophagy of the nucleus"/>
    <property type="evidence" value="ECO:0007669"/>
    <property type="project" value="TreeGrafter"/>
</dbReference>
<dbReference type="GO" id="GO:0019776">
    <property type="term" value="F:Atg8-family ligase activity"/>
    <property type="evidence" value="ECO:0007669"/>
    <property type="project" value="TreeGrafter"/>
</dbReference>
<organism evidence="11 12">
    <name type="scientific">Serendipita vermifera MAFF 305830</name>
    <dbReference type="NCBI Taxonomy" id="933852"/>
    <lineage>
        <taxon>Eukaryota</taxon>
        <taxon>Fungi</taxon>
        <taxon>Dikarya</taxon>
        <taxon>Basidiomycota</taxon>
        <taxon>Agaricomycotina</taxon>
        <taxon>Agaricomycetes</taxon>
        <taxon>Sebacinales</taxon>
        <taxon>Serendipitaceae</taxon>
        <taxon>Serendipita</taxon>
    </lineage>
</organism>
<keyword evidence="6" id="KW-0813">Transport</keyword>
<feature type="domain" description="Autophagy protein ATG5 UblA" evidence="10">
    <location>
        <begin position="42"/>
        <end position="137"/>
    </location>
</feature>
<dbReference type="Gene3D" id="3.10.20.620">
    <property type="match status" value="1"/>
</dbReference>
<dbReference type="Gene3D" id="3.10.20.90">
    <property type="entry name" value="Phosphatidylinositol 3-kinase Catalytic Subunit, Chain A, domain 1"/>
    <property type="match status" value="1"/>
</dbReference>
<dbReference type="Pfam" id="PF20638">
    <property type="entry name" value="ATG5_UblA"/>
    <property type="match status" value="1"/>
</dbReference>
<evidence type="ECO:0000313" key="12">
    <source>
        <dbReference type="Proteomes" id="UP000054097"/>
    </source>
</evidence>
<dbReference type="GO" id="GO:0005776">
    <property type="term" value="C:autophagosome"/>
    <property type="evidence" value="ECO:0007669"/>
    <property type="project" value="TreeGrafter"/>
</dbReference>
<dbReference type="PANTHER" id="PTHR13040">
    <property type="entry name" value="AUTOPHAGY PROTEIN 5"/>
    <property type="match status" value="1"/>
</dbReference>
<dbReference type="STRING" id="933852.A0A0C3BKB1"/>
<evidence type="ECO:0000259" key="9">
    <source>
        <dbReference type="Pfam" id="PF20637"/>
    </source>
</evidence>
<feature type="compositionally biased region" description="Polar residues" evidence="7">
    <location>
        <begin position="352"/>
        <end position="372"/>
    </location>
</feature>
<dbReference type="InterPro" id="IPR007239">
    <property type="entry name" value="Atg5"/>
</dbReference>
<proteinExistence type="inferred from homology"/>
<dbReference type="Pfam" id="PF20637">
    <property type="entry name" value="ATG5_HBR"/>
    <property type="match status" value="1"/>
</dbReference>
<dbReference type="GO" id="GO:0034274">
    <property type="term" value="C:Atg12-Atg5-Atg16 complex"/>
    <property type="evidence" value="ECO:0007669"/>
    <property type="project" value="TreeGrafter"/>
</dbReference>
<keyword evidence="12" id="KW-1185">Reference proteome</keyword>
<dbReference type="InterPro" id="IPR048940">
    <property type="entry name" value="ATG5_HBR"/>
</dbReference>
<comment type="function">
    <text evidence="6">Involved in cytoplasm to vacuole transport (Cvt) and autophagic vesicle formation.</text>
</comment>
<evidence type="ECO:0000256" key="6">
    <source>
        <dbReference type="RuleBase" id="RU361202"/>
    </source>
</evidence>
<dbReference type="Proteomes" id="UP000054097">
    <property type="component" value="Unassembled WGS sequence"/>
</dbReference>
<comment type="subunit">
    <text evidence="6">Conjugated with ATG12.</text>
</comment>
<dbReference type="HOGENOM" id="CLU_051894_2_1_1"/>
<feature type="domain" description="Autophagy protein ATG5 alpha-helical bundle region" evidence="9">
    <location>
        <begin position="191"/>
        <end position="247"/>
    </location>
</feature>
<evidence type="ECO:0000256" key="4">
    <source>
        <dbReference type="ARBA" id="ARBA00022843"/>
    </source>
</evidence>
<protein>
    <recommendedName>
        <fullName evidence="6">Autophagy protein 5</fullName>
    </recommendedName>
</protein>
<evidence type="ECO:0000256" key="7">
    <source>
        <dbReference type="SAM" id="MobiDB-lite"/>
    </source>
</evidence>
<evidence type="ECO:0000256" key="5">
    <source>
        <dbReference type="ARBA" id="ARBA00023006"/>
    </source>
</evidence>
<dbReference type="InterPro" id="IPR042527">
    <property type="entry name" value="Atg5_UblA_dom_sf"/>
</dbReference>
<dbReference type="GO" id="GO:0044233">
    <property type="term" value="C:mitochondria-associated endoplasmic reticulum membrane contact site"/>
    <property type="evidence" value="ECO:0007669"/>
    <property type="project" value="TreeGrafter"/>
</dbReference>
<dbReference type="InterPro" id="IPR048318">
    <property type="entry name" value="ATG5_UblB"/>
</dbReference>
<evidence type="ECO:0000259" key="10">
    <source>
        <dbReference type="Pfam" id="PF20638"/>
    </source>
</evidence>
<feature type="domain" description="Autophagy protein ATG5 UblB" evidence="8">
    <location>
        <begin position="417"/>
        <end position="479"/>
    </location>
</feature>
<dbReference type="Pfam" id="PF04106">
    <property type="entry name" value="ATG5_UblB"/>
    <property type="match status" value="1"/>
</dbReference>
<name>A0A0C3BKB1_SERVB</name>
<keyword evidence="3 6" id="KW-1017">Isopeptide bond</keyword>
<evidence type="ECO:0000256" key="2">
    <source>
        <dbReference type="ARBA" id="ARBA00006910"/>
    </source>
</evidence>
<gene>
    <name evidence="11" type="ORF">M408DRAFT_327313</name>
</gene>
<feature type="region of interest" description="Disordered" evidence="7">
    <location>
        <begin position="304"/>
        <end position="422"/>
    </location>
</feature>
<comment type="subcellular location">
    <subcellularLocation>
        <location evidence="1 6">Preautophagosomal structure membrane</location>
        <topology evidence="1 6">Peripheral membrane protein</topology>
    </subcellularLocation>
</comment>
<feature type="region of interest" description="Disordered" evidence="7">
    <location>
        <begin position="248"/>
        <end position="291"/>
    </location>
</feature>
<reference evidence="11 12" key="1">
    <citation type="submission" date="2014-04" db="EMBL/GenBank/DDBJ databases">
        <authorList>
            <consortium name="DOE Joint Genome Institute"/>
            <person name="Kuo A."/>
            <person name="Zuccaro A."/>
            <person name="Kohler A."/>
            <person name="Nagy L.G."/>
            <person name="Floudas D."/>
            <person name="Copeland A."/>
            <person name="Barry K.W."/>
            <person name="Cichocki N."/>
            <person name="Veneault-Fourrey C."/>
            <person name="LaButti K."/>
            <person name="Lindquist E.A."/>
            <person name="Lipzen A."/>
            <person name="Lundell T."/>
            <person name="Morin E."/>
            <person name="Murat C."/>
            <person name="Sun H."/>
            <person name="Tunlid A."/>
            <person name="Henrissat B."/>
            <person name="Grigoriev I.V."/>
            <person name="Hibbett D.S."/>
            <person name="Martin F."/>
            <person name="Nordberg H.P."/>
            <person name="Cantor M.N."/>
            <person name="Hua S.X."/>
        </authorList>
    </citation>
    <scope>NUCLEOTIDE SEQUENCE [LARGE SCALE GENOMIC DNA]</scope>
    <source>
        <strain evidence="11 12">MAFF 305830</strain>
    </source>
</reference>
<evidence type="ECO:0000256" key="1">
    <source>
        <dbReference type="ARBA" id="ARBA00004623"/>
    </source>
</evidence>
<dbReference type="PANTHER" id="PTHR13040:SF2">
    <property type="entry name" value="AUTOPHAGY PROTEIN 5"/>
    <property type="match status" value="1"/>
</dbReference>
<reference evidence="12" key="2">
    <citation type="submission" date="2015-01" db="EMBL/GenBank/DDBJ databases">
        <title>Evolutionary Origins and Diversification of the Mycorrhizal Mutualists.</title>
        <authorList>
            <consortium name="DOE Joint Genome Institute"/>
            <consortium name="Mycorrhizal Genomics Consortium"/>
            <person name="Kohler A."/>
            <person name="Kuo A."/>
            <person name="Nagy L.G."/>
            <person name="Floudas D."/>
            <person name="Copeland A."/>
            <person name="Barry K.W."/>
            <person name="Cichocki N."/>
            <person name="Veneault-Fourrey C."/>
            <person name="LaButti K."/>
            <person name="Lindquist E.A."/>
            <person name="Lipzen A."/>
            <person name="Lundell T."/>
            <person name="Morin E."/>
            <person name="Murat C."/>
            <person name="Riley R."/>
            <person name="Ohm R."/>
            <person name="Sun H."/>
            <person name="Tunlid A."/>
            <person name="Henrissat B."/>
            <person name="Grigoriev I.V."/>
            <person name="Hibbett D.S."/>
            <person name="Martin F."/>
        </authorList>
    </citation>
    <scope>NUCLEOTIDE SEQUENCE [LARGE SCALE GENOMIC DNA]</scope>
    <source>
        <strain evidence="12">MAFF 305830</strain>
    </source>
</reference>
<dbReference type="GO" id="GO:0006995">
    <property type="term" value="P:cellular response to nitrogen starvation"/>
    <property type="evidence" value="ECO:0007669"/>
    <property type="project" value="TreeGrafter"/>
</dbReference>
<dbReference type="GO" id="GO:0000422">
    <property type="term" value="P:autophagy of mitochondrion"/>
    <property type="evidence" value="ECO:0007669"/>
    <property type="project" value="TreeGrafter"/>
</dbReference>
<dbReference type="InterPro" id="IPR042526">
    <property type="entry name" value="Atg5_HR"/>
</dbReference>
<dbReference type="GO" id="GO:0034045">
    <property type="term" value="C:phagophore assembly site membrane"/>
    <property type="evidence" value="ECO:0007669"/>
    <property type="project" value="UniProtKB-SubCell"/>
</dbReference>
<dbReference type="Gene3D" id="1.10.246.190">
    <property type="entry name" value="Autophagy protein Apg5, helix rich domain"/>
    <property type="match status" value="1"/>
</dbReference>
<comment type="similarity">
    <text evidence="2 6">Belongs to the ATG5 family.</text>
</comment>
<feature type="compositionally biased region" description="Low complexity" evidence="7">
    <location>
        <begin position="257"/>
        <end position="285"/>
    </location>
</feature>
<dbReference type="GO" id="GO:0061908">
    <property type="term" value="C:phagophore"/>
    <property type="evidence" value="ECO:0007669"/>
    <property type="project" value="TreeGrafter"/>
</dbReference>
<feature type="compositionally biased region" description="Gly residues" evidence="7">
    <location>
        <begin position="324"/>
        <end position="342"/>
    </location>
</feature>
<evidence type="ECO:0000313" key="11">
    <source>
        <dbReference type="EMBL" id="KIM31926.1"/>
    </source>
</evidence>
<dbReference type="AlphaFoldDB" id="A0A0C3BKB1"/>
<dbReference type="InterPro" id="IPR048939">
    <property type="entry name" value="ATG5_UblA"/>
</dbReference>
<keyword evidence="6" id="KW-0472">Membrane</keyword>
<keyword evidence="5 6" id="KW-0072">Autophagy</keyword>
<keyword evidence="4 6" id="KW-0832">Ubl conjugation</keyword>
<evidence type="ECO:0000256" key="3">
    <source>
        <dbReference type="ARBA" id="ARBA00022499"/>
    </source>
</evidence>
<dbReference type="EMBL" id="KN824281">
    <property type="protein sequence ID" value="KIM31926.1"/>
    <property type="molecule type" value="Genomic_DNA"/>
</dbReference>
<feature type="compositionally biased region" description="Low complexity" evidence="7">
    <location>
        <begin position="409"/>
        <end position="420"/>
    </location>
</feature>
<evidence type="ECO:0000259" key="8">
    <source>
        <dbReference type="Pfam" id="PF04106"/>
    </source>
</evidence>
<dbReference type="OrthoDB" id="272162at2759"/>
<sequence length="485" mass="50429">MSSYPSRIASPNAQGAGMGLGSGGGGSSAATSANTTLFRRLIWEGSIPLEIRIDQKELPADSDRGLGESYYLQVPRISYLPLIIPELKQYLIELVLSEREGANVKEESWWFEDEFGGIVKWNWPIGLLYDIYVSSKTVSLATIHPPTASPSTNHQPTVYPQPTTPLRLTLHLIPMGGSEKVPSLGGAANQEALKQSFMAQLKEADFLRWGSTKRVTGLRKAEQDGIWDALRDHNFEDFWKVASRITPSPLPPPPVGAPSSFHSPTSHSRPPSTDPATSTATSLPPQDRDTAYNVRSVPIRIYLPDLPQNPTAGSPRGGNASLPGVGGAGSGFSTSGSGGGMGMSPFHPHITGGTSLATHASTLPGSAGTGTVVQPLVPPILDGTGGSGSGAASPGSPRLISGPLGTAGGQYSQGQSSGGQPATVRTLLETHLPLLFPADGTAGSLAHALVHGVIIPPETELAWLGACMGGADGWVSIVIGLGRGA</sequence>
<accession>A0A0C3BKB1</accession>